<name>A0AA39X9U5_9PEZI</name>
<dbReference type="EMBL" id="JAULSR010000002">
    <property type="protein sequence ID" value="KAK0629969.1"/>
    <property type="molecule type" value="Genomic_DNA"/>
</dbReference>
<gene>
    <name evidence="2" type="ORF">B0T17DRAFT_506481</name>
</gene>
<evidence type="ECO:0000313" key="3">
    <source>
        <dbReference type="Proteomes" id="UP001174934"/>
    </source>
</evidence>
<feature type="compositionally biased region" description="Basic and acidic residues" evidence="1">
    <location>
        <begin position="9"/>
        <end position="28"/>
    </location>
</feature>
<sequence>MAASFESTQFERDLRSANKEWKRTKDSSAKWSHGSRPLSGVRLNMITGEPLNGTPSQHAKARPLPKFSDEHSNRKKLKGYNIVKSRGSHHTVPFGRVRTQIYAHDEARDEASRSLGELPPLSPLSRKQLNMSDNGVLYNFDRSDTPGRPLTLGIFVKTNGRDGTERLVEKEYEVLDARGEAHKGRKARRILRNPAAAGVVDEGDEGSVEDDGFELV</sequence>
<accession>A0AA39X9U5</accession>
<keyword evidence="3" id="KW-1185">Reference proteome</keyword>
<proteinExistence type="predicted"/>
<evidence type="ECO:0000256" key="1">
    <source>
        <dbReference type="SAM" id="MobiDB-lite"/>
    </source>
</evidence>
<evidence type="ECO:0000313" key="2">
    <source>
        <dbReference type="EMBL" id="KAK0629969.1"/>
    </source>
</evidence>
<dbReference type="Proteomes" id="UP001174934">
    <property type="component" value="Unassembled WGS sequence"/>
</dbReference>
<feature type="compositionally biased region" description="Acidic residues" evidence="1">
    <location>
        <begin position="201"/>
        <end position="216"/>
    </location>
</feature>
<reference evidence="2" key="1">
    <citation type="submission" date="2023-06" db="EMBL/GenBank/DDBJ databases">
        <title>Genome-scale phylogeny and comparative genomics of the fungal order Sordariales.</title>
        <authorList>
            <consortium name="Lawrence Berkeley National Laboratory"/>
            <person name="Hensen N."/>
            <person name="Bonometti L."/>
            <person name="Westerberg I."/>
            <person name="Brannstrom I.O."/>
            <person name="Guillou S."/>
            <person name="Cros-Aarteil S."/>
            <person name="Calhoun S."/>
            <person name="Haridas S."/>
            <person name="Kuo A."/>
            <person name="Mondo S."/>
            <person name="Pangilinan J."/>
            <person name="Riley R."/>
            <person name="LaButti K."/>
            <person name="Andreopoulos B."/>
            <person name="Lipzen A."/>
            <person name="Chen C."/>
            <person name="Yanf M."/>
            <person name="Daum C."/>
            <person name="Ng V."/>
            <person name="Clum A."/>
            <person name="Steindorff A."/>
            <person name="Ohm R."/>
            <person name="Martin F."/>
            <person name="Silar P."/>
            <person name="Natvig D."/>
            <person name="Lalanne C."/>
            <person name="Gautier V."/>
            <person name="Ament-velasquez S.L."/>
            <person name="Kruys A."/>
            <person name="Hutchinson M.I."/>
            <person name="Powell A.J."/>
            <person name="Barry K."/>
            <person name="Miller A.N."/>
            <person name="Grigoriev I.V."/>
            <person name="Debuchy R."/>
            <person name="Gladieux P."/>
            <person name="Thoren M.H."/>
            <person name="Johannesson H."/>
        </authorList>
    </citation>
    <scope>NUCLEOTIDE SEQUENCE</scope>
    <source>
        <strain evidence="2">SMH3391-2</strain>
    </source>
</reference>
<feature type="region of interest" description="Disordered" evidence="1">
    <location>
        <begin position="1"/>
        <end position="71"/>
    </location>
</feature>
<organism evidence="2 3">
    <name type="scientific">Bombardia bombarda</name>
    <dbReference type="NCBI Taxonomy" id="252184"/>
    <lineage>
        <taxon>Eukaryota</taxon>
        <taxon>Fungi</taxon>
        <taxon>Dikarya</taxon>
        <taxon>Ascomycota</taxon>
        <taxon>Pezizomycotina</taxon>
        <taxon>Sordariomycetes</taxon>
        <taxon>Sordariomycetidae</taxon>
        <taxon>Sordariales</taxon>
        <taxon>Lasiosphaeriaceae</taxon>
        <taxon>Bombardia</taxon>
    </lineage>
</organism>
<protein>
    <submittedName>
        <fullName evidence="2">Uncharacterized protein</fullName>
    </submittedName>
</protein>
<comment type="caution">
    <text evidence="2">The sequence shown here is derived from an EMBL/GenBank/DDBJ whole genome shotgun (WGS) entry which is preliminary data.</text>
</comment>
<feature type="region of interest" description="Disordered" evidence="1">
    <location>
        <begin position="192"/>
        <end position="216"/>
    </location>
</feature>
<dbReference type="AlphaFoldDB" id="A0AA39X9U5"/>